<proteinExistence type="predicted"/>
<keyword evidence="4" id="KW-1185">Reference proteome</keyword>
<name>D7FK21_ECTSI</name>
<dbReference type="EMBL" id="FN649738">
    <property type="protein sequence ID" value="CBJ49110.1"/>
    <property type="molecule type" value="Genomic_DNA"/>
</dbReference>
<dbReference type="OrthoDB" id="41001at2759"/>
<organism evidence="3 4">
    <name type="scientific">Ectocarpus siliculosus</name>
    <name type="common">Brown alga</name>
    <name type="synonym">Conferva siliculosa</name>
    <dbReference type="NCBI Taxonomy" id="2880"/>
    <lineage>
        <taxon>Eukaryota</taxon>
        <taxon>Sar</taxon>
        <taxon>Stramenopiles</taxon>
        <taxon>Ochrophyta</taxon>
        <taxon>PX clade</taxon>
        <taxon>Phaeophyceae</taxon>
        <taxon>Ectocarpales</taxon>
        <taxon>Ectocarpaceae</taxon>
        <taxon>Ectocarpus</taxon>
    </lineage>
</organism>
<feature type="region of interest" description="Disordered" evidence="2">
    <location>
        <begin position="525"/>
        <end position="557"/>
    </location>
</feature>
<evidence type="ECO:0000313" key="4">
    <source>
        <dbReference type="Proteomes" id="UP000002630"/>
    </source>
</evidence>
<dbReference type="Proteomes" id="UP000002630">
    <property type="component" value="Linkage Group LG13"/>
</dbReference>
<feature type="compositionally biased region" description="Basic and acidic residues" evidence="2">
    <location>
        <begin position="525"/>
        <end position="537"/>
    </location>
</feature>
<keyword evidence="1" id="KW-0175">Coiled coil</keyword>
<feature type="region of interest" description="Disordered" evidence="2">
    <location>
        <begin position="1"/>
        <end position="91"/>
    </location>
</feature>
<reference evidence="3 4" key="1">
    <citation type="journal article" date="2010" name="Nature">
        <title>The Ectocarpus genome and the independent evolution of multicellularity in brown algae.</title>
        <authorList>
            <person name="Cock J.M."/>
            <person name="Sterck L."/>
            <person name="Rouze P."/>
            <person name="Scornet D."/>
            <person name="Allen A.E."/>
            <person name="Amoutzias G."/>
            <person name="Anthouard V."/>
            <person name="Artiguenave F."/>
            <person name="Aury J.M."/>
            <person name="Badger J.H."/>
            <person name="Beszteri B."/>
            <person name="Billiau K."/>
            <person name="Bonnet E."/>
            <person name="Bothwell J.H."/>
            <person name="Bowler C."/>
            <person name="Boyen C."/>
            <person name="Brownlee C."/>
            <person name="Carrano C.J."/>
            <person name="Charrier B."/>
            <person name="Cho G.Y."/>
            <person name="Coelho S.M."/>
            <person name="Collen J."/>
            <person name="Corre E."/>
            <person name="Da Silva C."/>
            <person name="Delage L."/>
            <person name="Delaroque N."/>
            <person name="Dittami S.M."/>
            <person name="Doulbeau S."/>
            <person name="Elias M."/>
            <person name="Farnham G."/>
            <person name="Gachon C.M."/>
            <person name="Gschloessl B."/>
            <person name="Heesch S."/>
            <person name="Jabbari K."/>
            <person name="Jubin C."/>
            <person name="Kawai H."/>
            <person name="Kimura K."/>
            <person name="Kloareg B."/>
            <person name="Kupper F.C."/>
            <person name="Lang D."/>
            <person name="Le Bail A."/>
            <person name="Leblanc C."/>
            <person name="Lerouge P."/>
            <person name="Lohr M."/>
            <person name="Lopez P.J."/>
            <person name="Martens C."/>
            <person name="Maumus F."/>
            <person name="Michel G."/>
            <person name="Miranda-Saavedra D."/>
            <person name="Morales J."/>
            <person name="Moreau H."/>
            <person name="Motomura T."/>
            <person name="Nagasato C."/>
            <person name="Napoli C.A."/>
            <person name="Nelson D.R."/>
            <person name="Nyvall-Collen P."/>
            <person name="Peters A.F."/>
            <person name="Pommier C."/>
            <person name="Potin P."/>
            <person name="Poulain J."/>
            <person name="Quesneville H."/>
            <person name="Read B."/>
            <person name="Rensing S.A."/>
            <person name="Ritter A."/>
            <person name="Rousvoal S."/>
            <person name="Samanta M."/>
            <person name="Samson G."/>
            <person name="Schroeder D.C."/>
            <person name="Segurens B."/>
            <person name="Strittmatter M."/>
            <person name="Tonon T."/>
            <person name="Tregear J.W."/>
            <person name="Valentin K."/>
            <person name="von Dassow P."/>
            <person name="Yamagishi T."/>
            <person name="Van de Peer Y."/>
            <person name="Wincker P."/>
        </authorList>
    </citation>
    <scope>NUCLEOTIDE SEQUENCE [LARGE SCALE GENOMIC DNA]</scope>
    <source>
        <strain evidence="4">Ec32 / CCAP1310/4</strain>
    </source>
</reference>
<accession>D7FK21</accession>
<evidence type="ECO:0000313" key="3">
    <source>
        <dbReference type="EMBL" id="CBJ49110.1"/>
    </source>
</evidence>
<feature type="coiled-coil region" evidence="1">
    <location>
        <begin position="154"/>
        <end position="181"/>
    </location>
</feature>
<sequence>MTPVGAVGDKGTKESILFFLTNKPETPQDGDNGGKKDSSGGDDDDENVDGGKIKPEPGQEPDWDKILPKGKEAPEMPPAPPGLSKLDPRERLTAYAGMLDWEPMDLDEEEEKEKTYEDLNKEMGDEWLANKLQSALRKSQNRNVQSNVNKAYINEWLDEEKEKLDETAEDLKEAYRKDAERIKKKMMEEFDKEARVMDIKVANIIARGRSNFTQFTGPLTDQTAFPASVAAEFAYLAEDEAAFYEELGGGGGEDAAKGEGLSDEEVVGLLDACGKSLKHVVCLSVGGASSAGGGGGLFGGGGGGAEDKGFPGESTAEQGVIPVAKAKGGSFTTVRVSKLLGQDRGAIDPMPLIVPRNIPRADGRQVYPPASVAVRGGKHHLQGLLPVFSSSLVSAPVEKTWAKTRTGMYSRGKWNFFEKKPEARRNSTFAVSDFPTSWPVPSSGWVDEFLKLTGPELLRIPVPATFEGLSEGSGTFHAWAFLREWAQLWTEEGTGLTTRVKVFVDEEARRAGLYFDPSQTKYLSAKEEREAEEQRAAREKKRGSSGPPSKTRNLLKKEGGVDIIVEDRPYPRVRVVRANMGPKTIVKEMSEQLILDKLKKDVKTWIVKQPQT</sequence>
<dbReference type="AlphaFoldDB" id="D7FK21"/>
<dbReference type="InParanoid" id="D7FK21"/>
<protein>
    <submittedName>
        <fullName evidence="3">Uncharacterized protein</fullName>
    </submittedName>
</protein>
<feature type="compositionally biased region" description="Basic and acidic residues" evidence="2">
    <location>
        <begin position="49"/>
        <end position="74"/>
    </location>
</feature>
<gene>
    <name evidence="3" type="ORF">Esi_0139_0070</name>
</gene>
<evidence type="ECO:0000256" key="1">
    <source>
        <dbReference type="SAM" id="Coils"/>
    </source>
</evidence>
<dbReference type="eggNOG" id="ENOG502SAMM">
    <property type="taxonomic scope" value="Eukaryota"/>
</dbReference>
<evidence type="ECO:0000256" key="2">
    <source>
        <dbReference type="SAM" id="MobiDB-lite"/>
    </source>
</evidence>
<dbReference type="EMBL" id="FN647992">
    <property type="protein sequence ID" value="CBJ49110.1"/>
    <property type="molecule type" value="Genomic_DNA"/>
</dbReference>